<comment type="caution">
    <text evidence="2">The sequence shown here is derived from an EMBL/GenBank/DDBJ whole genome shotgun (WGS) entry which is preliminary data.</text>
</comment>
<dbReference type="EMBL" id="JADIKJ010000004">
    <property type="protein sequence ID" value="MFK2899802.1"/>
    <property type="molecule type" value="Genomic_DNA"/>
</dbReference>
<dbReference type="InterPro" id="IPR050471">
    <property type="entry name" value="AB_hydrolase"/>
</dbReference>
<evidence type="ECO:0000259" key="1">
    <source>
        <dbReference type="Pfam" id="PF00561"/>
    </source>
</evidence>
<dbReference type="RefSeq" id="WP_404545945.1">
    <property type="nucleotide sequence ID" value="NZ_JADIKJ010000004.1"/>
</dbReference>
<dbReference type="InterPro" id="IPR029058">
    <property type="entry name" value="AB_hydrolase_fold"/>
</dbReference>
<dbReference type="Proteomes" id="UP001620461">
    <property type="component" value="Unassembled WGS sequence"/>
</dbReference>
<dbReference type="GO" id="GO:0016787">
    <property type="term" value="F:hydrolase activity"/>
    <property type="evidence" value="ECO:0007669"/>
    <property type="project" value="UniProtKB-KW"/>
</dbReference>
<evidence type="ECO:0000313" key="2">
    <source>
        <dbReference type="EMBL" id="MFK2899802.1"/>
    </source>
</evidence>
<dbReference type="Pfam" id="PF00561">
    <property type="entry name" value="Abhydrolase_1"/>
    <property type="match status" value="1"/>
</dbReference>
<dbReference type="PRINTS" id="PR00412">
    <property type="entry name" value="EPOXHYDRLASE"/>
</dbReference>
<keyword evidence="3" id="KW-1185">Reference proteome</keyword>
<sequence length="277" mass="30678">MKMCEVGKESDGQSVKLYFEDVGHGRPVVLIHGWPVSQAMWEHQIFALASAGCRVISYDRRGFGRSSKPWTGYHYDTFADDLKALLDHLDLQDVTLVGFSMGGGEVARYMARHHGNRVSQVAFVSAVTPCLLKSKENPEGVDKDVFDDMKANICKDRPAFLQDFGKKFFGVSAIHHPVSQATLEWQQFLALPASLKATLDCVDAFGMTDFRKDLSSIQVPTLVIHGTDDKIVPSEASGRLTAKMVQGAAFREYDGAPHGLFITHKDQLNADLISFVR</sequence>
<evidence type="ECO:0000313" key="3">
    <source>
        <dbReference type="Proteomes" id="UP001620461"/>
    </source>
</evidence>
<name>A0ABW8JFD3_9GAMM</name>
<dbReference type="PANTHER" id="PTHR43433:SF4">
    <property type="entry name" value="NON-HEME CHLOROPEROXIDASE-RELATED"/>
    <property type="match status" value="1"/>
</dbReference>
<accession>A0ABW8JFD3</accession>
<dbReference type="PRINTS" id="PR00111">
    <property type="entry name" value="ABHYDROLASE"/>
</dbReference>
<dbReference type="Gene3D" id="3.40.50.1820">
    <property type="entry name" value="alpha/beta hydrolase"/>
    <property type="match status" value="1"/>
</dbReference>
<feature type="domain" description="AB hydrolase-1" evidence="1">
    <location>
        <begin position="27"/>
        <end position="264"/>
    </location>
</feature>
<dbReference type="InterPro" id="IPR000639">
    <property type="entry name" value="Epox_hydrolase-like"/>
</dbReference>
<dbReference type="InterPro" id="IPR000073">
    <property type="entry name" value="AB_hydrolase_1"/>
</dbReference>
<reference evidence="2 3" key="1">
    <citation type="submission" date="2020-10" db="EMBL/GenBank/DDBJ databases">
        <title>Phylogeny of dyella-like bacteria.</title>
        <authorList>
            <person name="Fu J."/>
        </authorList>
    </citation>
    <scope>NUCLEOTIDE SEQUENCE [LARGE SCALE GENOMIC DNA]</scope>
    <source>
        <strain evidence="2 3">JP1</strain>
    </source>
</reference>
<dbReference type="PANTHER" id="PTHR43433">
    <property type="entry name" value="HYDROLASE, ALPHA/BETA FOLD FAMILY PROTEIN"/>
    <property type="match status" value="1"/>
</dbReference>
<dbReference type="SUPFAM" id="SSF53474">
    <property type="entry name" value="alpha/beta-Hydrolases"/>
    <property type="match status" value="1"/>
</dbReference>
<organism evidence="2 3">
    <name type="scientific">Dyella jejuensis</name>
    <dbReference type="NCBI Taxonomy" id="1432009"/>
    <lineage>
        <taxon>Bacteria</taxon>
        <taxon>Pseudomonadati</taxon>
        <taxon>Pseudomonadota</taxon>
        <taxon>Gammaproteobacteria</taxon>
        <taxon>Lysobacterales</taxon>
        <taxon>Rhodanobacteraceae</taxon>
        <taxon>Dyella</taxon>
    </lineage>
</organism>
<proteinExistence type="predicted"/>
<gene>
    <name evidence="2" type="ORF">ISP15_05585</name>
</gene>
<protein>
    <submittedName>
        <fullName evidence="2">Alpha/beta hydrolase</fullName>
    </submittedName>
</protein>
<keyword evidence="2" id="KW-0378">Hydrolase</keyword>